<organism evidence="2 3">
    <name type="scientific">Pseudoalteromonas haloplanktis</name>
    <name type="common">Alteromonas haloplanktis</name>
    <dbReference type="NCBI Taxonomy" id="228"/>
    <lineage>
        <taxon>Bacteria</taxon>
        <taxon>Pseudomonadati</taxon>
        <taxon>Pseudomonadota</taxon>
        <taxon>Gammaproteobacteria</taxon>
        <taxon>Alteromonadales</taxon>
        <taxon>Pseudoalteromonadaceae</taxon>
        <taxon>Pseudoalteromonas</taxon>
    </lineage>
</organism>
<name>A0ABU1B9J3_PSEHA</name>
<feature type="signal peptide" evidence="1">
    <location>
        <begin position="1"/>
        <end position="22"/>
    </location>
</feature>
<evidence type="ECO:0000313" key="2">
    <source>
        <dbReference type="EMBL" id="MDQ9091185.1"/>
    </source>
</evidence>
<accession>A0ABU1B9J3</accession>
<proteinExistence type="predicted"/>
<feature type="chain" id="PRO_5047100400" evidence="1">
    <location>
        <begin position="23"/>
        <end position="1432"/>
    </location>
</feature>
<dbReference type="Proteomes" id="UP001226574">
    <property type="component" value="Unassembled WGS sequence"/>
</dbReference>
<evidence type="ECO:0000256" key="1">
    <source>
        <dbReference type="SAM" id="SignalP"/>
    </source>
</evidence>
<dbReference type="RefSeq" id="WP_309038624.1">
    <property type="nucleotide sequence ID" value="NZ_JAVIFY010000003.1"/>
</dbReference>
<keyword evidence="1" id="KW-0732">Signal</keyword>
<sequence length="1432" mass="164002">MHYAIIAFIFSLLVMLSPTSSASNDSFLSSPIWLNLTPQVQLAETQQARYFEAQQTQYLWLAKGQWLELDSNTFNSFIFSSGTSHLAQQRLNLNRDFICEQAKCQLPSVSYNRILKITNHLDEGATLAAMVGETNRHRDSFRRAVKLPRAATRFQYGQNIEHYYHFKAGEAVKLYFPNGKKLKLSVRKDLLTKDRNGKVYAYVNDQPVSVLSVIASRASEYKSLQVGLANTDYLAIGKGEYLTINSETDAYIKLEQSHRGIYDDQAMDKLQESLFQPYWVNNLDDTLKTIYLQRDLSQLASSAYQQGDLLAQRRYQDLLSSISSRDFLTPDTQGKVTIKSHFKHFDSLASLRLVDDISYPVLSEEYAPVHTLEQQHHFSLTTKQRVRSTLTLHARSNIDTQLLVTSGNLEWHLTLGKSEHFAAFELQVPLTNTELTIQNLQQQRQPIEYALQSDQLLALPNNELLYAQAGTLKETSSVIESLLNQQVNQIGNEFIDSLVPYNPQYDTEQANTTDTLHWQHQLGEAEYLMATKPLQALQIIKTLVNVTDTDIAIKAWQLRIKILNTQGRTALAKSYHEGLYKSTQNLTLKRYAGNALLLQYQALEQDYKLQGLCANALQLLTPCRDILISLAIKQQKNLLALWLSHDLPATTTLQNSFAKLNWRHYSETTQQQPEYEVEHAGIQTLVSPTGKLSAITVNTTQPLTFKAHTQPLTIALRARSNSVQNGQYKVAWLFAKQAQQQTLLPIFSDVSSANSLLTNAQPLSIASDAVISLKAGESVRLSSDHQTVISYRVLSQPLVSTYHYQNMASHFYWQTPFMALLYDANVSMQDLLNNTLFKLANKTLTLNEYTQVLAKVKELSLSGQLESLFSRVQSYGEWVPLDDYLDFAGTQLIAIDAQAQTSYSDQLVSASTQETYKQGLVLRPHHDLHIDLSQTQSKQIRLVFNFSTAELSQGNVANVAIKLATTEKVWSVQPGQTNTFGFDKTELTDNLISLQWLNPYLSQVVTLTAQEYRNNRWHDLPLTNNLLFYTVLPEQHLVAQLPADRLVKLEQMLASSEGNGFEQRVERSFFHPAGKVEVSTDKIKYVRLYTWQLSDSNHKISNFKPEQPINAAVVTYTLAQQTSTLQPEVAQFHPEDLSWQAFINYDRRGIFESSESTATRHSVDIGARLRLTDDENWYRLDLTYSLSEQDNELFSIDAYHSWQDHDTPWYVDSALQTSWQPSQANGDSHYALSTYVQVGQIWRVDESHRHQWQVSPFYSYSSADIEDFLFDPKLNSDIYNFYREDHPSGWRGEYQYRYQPWVDSYFNFLAGSTSNADWTSLDMLRFGAYWNQYYQGHIFQAGITSYYKFADEDRPISTWQYITSVGWRKQVHLGDFSQGWIKLRWDQDWFRNDHNVSLEFSTGNLADTGFGVFSHDEIIFESLQLDHFLEQN</sequence>
<keyword evidence="3" id="KW-1185">Reference proteome</keyword>
<reference evidence="2 3" key="1">
    <citation type="submission" date="2023-08" db="EMBL/GenBank/DDBJ databases">
        <title>Pseudoalteromonas haloplanktis LL1 genome.</title>
        <authorList>
            <person name="Wu S."/>
        </authorList>
    </citation>
    <scope>NUCLEOTIDE SEQUENCE [LARGE SCALE GENOMIC DNA]</scope>
    <source>
        <strain evidence="2 3">LL1</strain>
    </source>
</reference>
<dbReference type="EMBL" id="JAVIFY010000003">
    <property type="protein sequence ID" value="MDQ9091185.1"/>
    <property type="molecule type" value="Genomic_DNA"/>
</dbReference>
<evidence type="ECO:0000313" key="3">
    <source>
        <dbReference type="Proteomes" id="UP001226574"/>
    </source>
</evidence>
<protein>
    <submittedName>
        <fullName evidence="2">Uncharacterized protein</fullName>
    </submittedName>
</protein>
<gene>
    <name evidence="2" type="ORF">RC083_06215</name>
</gene>
<comment type="caution">
    <text evidence="2">The sequence shown here is derived from an EMBL/GenBank/DDBJ whole genome shotgun (WGS) entry which is preliminary data.</text>
</comment>